<feature type="domain" description="HTH myb-type" evidence="10">
    <location>
        <begin position="308"/>
        <end position="354"/>
    </location>
</feature>
<dbReference type="SUPFAM" id="SSF46689">
    <property type="entry name" value="Homeodomain-like"/>
    <property type="match status" value="3"/>
</dbReference>
<feature type="domain" description="Myb-like" evidence="8">
    <location>
        <begin position="249"/>
        <end position="299"/>
    </location>
</feature>
<comment type="subcellular location">
    <subcellularLocation>
        <location evidence="1">Nucleus</location>
    </subcellularLocation>
</comment>
<sequence length="992" mass="114342">MDIPSTSLSNLEEEADENTTPVYTDLVSSSSDQFLGYEEVDDPYPELLGFVEAQIEFCDQFLVRISEARKRLAEKKTLLEKKAEQERQSGALAKAKVPVIQYLPPYFKDENMMCPPQNEEAKHKLQFTTFDPLIKEDKKWSPQELRTLREAVRESVIHANIQKFIDKKDVLRSKIQRAGVDTTPEEVQGWKDELEAINRKIQHYRNGMTDSQQLDVDYSCVDWLKISTIEFKGSRSAATLRYKWLNEQCPRWNSGPWTKGELEKLKEYREDPLFTSWAALAKKLGTQRSPYQCFERYRSDMYRRNKDWTKEEDERLIALVKVMTVNGNVQWDKVTFYMPGRHRQQVRARYQRTLDETVRHGRWTDHEDLLLMSAVARFGAKDWAKVARAVVGRSDGQCRERWCNVLDRCTETGDWTPEEDERLLLGVHAFGRGKWVKIAALLPRHNSGSVRRRYQQLLSTKMRMCLARLSGRSMNDCMSASCSAVAKAKRDVLRQQLTDNSLIGECYRAAKEQAQNFPSRRIQRERNSLNLLTAEEKAIIEKGIEEIAEKFRNGEKTPDIGEIIKKIDLSEREIVSMMEAARRRSHFRRAKLVQRLPNGVKKIKKNMHLLPDSIMERTVFRPDETEEERIMCMTEALCQAVRKYDLHEWGNKFVESRDSPENAVSSFITNMLSCRCEEVAISLRECTNIPTDATLPPTFTSTSAYHVFERVRPSLTSRASIYFYPSNVNATDITSVTDGDIIRKYSVYDRLHIQLHPDVLGDPHYLKLKAQVRSILFEPTLLGMAIEPVDVEQQRIKTQMELTQMELDEQDYSADAAIMDDAVAGDIEVTTENCEPLDYDDAIDDALNHTIDTVVDKVCYQSAKKKRGRPRKDDVLSAWEKLVGRKRESLPRSAKSTATSVLNQINSSDDDLSLCTSDSDLEVLPAQKDANVEESAFSDENVVADVLCCIVEKVSQTLDPPKRKRGRPRKSDVQRNEQETKYTLRPKRSRRS</sequence>
<evidence type="ECO:0000256" key="6">
    <source>
        <dbReference type="SAM" id="Coils"/>
    </source>
</evidence>
<keyword evidence="12" id="KW-1185">Reference proteome</keyword>
<feature type="compositionally biased region" description="Polar residues" evidence="7">
    <location>
        <begin position="1"/>
        <end position="10"/>
    </location>
</feature>
<keyword evidence="2" id="KW-0805">Transcription regulation</keyword>
<feature type="region of interest" description="Disordered" evidence="7">
    <location>
        <begin position="1"/>
        <end position="20"/>
    </location>
</feature>
<feature type="domain" description="HTH myb-type" evidence="10">
    <location>
        <begin position="355"/>
        <end position="410"/>
    </location>
</feature>
<evidence type="ECO:0008006" key="13">
    <source>
        <dbReference type="Google" id="ProtNLM"/>
    </source>
</evidence>
<dbReference type="InterPro" id="IPR017956">
    <property type="entry name" value="AT_hook_DNA-bd_motif"/>
</dbReference>
<protein>
    <recommendedName>
        <fullName evidence="13">Myb-like DNA-binding domain protein</fullName>
    </recommendedName>
</protein>
<evidence type="ECO:0000256" key="5">
    <source>
        <dbReference type="ARBA" id="ARBA00023242"/>
    </source>
</evidence>
<dbReference type="InterPro" id="IPR009057">
    <property type="entry name" value="Homeodomain-like_sf"/>
</dbReference>
<reference evidence="11 12" key="1">
    <citation type="submission" date="2023-08" db="EMBL/GenBank/DDBJ databases">
        <title>A Necator americanus chromosomal reference genome.</title>
        <authorList>
            <person name="Ilik V."/>
            <person name="Petrzelkova K.J."/>
            <person name="Pardy F."/>
            <person name="Fuh T."/>
            <person name="Niatou-Singa F.S."/>
            <person name="Gouil Q."/>
            <person name="Baker L."/>
            <person name="Ritchie M.E."/>
            <person name="Jex A.R."/>
            <person name="Gazzola D."/>
            <person name="Li H."/>
            <person name="Toshio Fujiwara R."/>
            <person name="Zhan B."/>
            <person name="Aroian R.V."/>
            <person name="Pafco B."/>
            <person name="Schwarz E.M."/>
        </authorList>
    </citation>
    <scope>NUCLEOTIDE SEQUENCE [LARGE SCALE GENOMIC DNA]</scope>
    <source>
        <strain evidence="11 12">Aroian</strain>
        <tissue evidence="11">Whole animal</tissue>
    </source>
</reference>
<evidence type="ECO:0000256" key="2">
    <source>
        <dbReference type="ARBA" id="ARBA00023015"/>
    </source>
</evidence>
<dbReference type="Gene3D" id="1.10.10.60">
    <property type="entry name" value="Homeodomain-like"/>
    <property type="match status" value="4"/>
</dbReference>
<dbReference type="PROSITE" id="PS51293">
    <property type="entry name" value="SANT"/>
    <property type="match status" value="1"/>
</dbReference>
<dbReference type="PROSITE" id="PS51294">
    <property type="entry name" value="HTH_MYB"/>
    <property type="match status" value="3"/>
</dbReference>
<feature type="domain" description="Myb-like" evidence="8">
    <location>
        <begin position="300"/>
        <end position="354"/>
    </location>
</feature>
<dbReference type="InterPro" id="IPR017884">
    <property type="entry name" value="SANT_dom"/>
</dbReference>
<proteinExistence type="predicted"/>
<keyword evidence="4" id="KW-0804">Transcription</keyword>
<dbReference type="Proteomes" id="UP001303046">
    <property type="component" value="Unassembled WGS sequence"/>
</dbReference>
<feature type="domain" description="Myb-like" evidence="8">
    <location>
        <begin position="413"/>
        <end position="458"/>
    </location>
</feature>
<evidence type="ECO:0000256" key="1">
    <source>
        <dbReference type="ARBA" id="ARBA00004123"/>
    </source>
</evidence>
<evidence type="ECO:0000259" key="8">
    <source>
        <dbReference type="PROSITE" id="PS50090"/>
    </source>
</evidence>
<accession>A0ABR1CVM5</accession>
<evidence type="ECO:0000256" key="3">
    <source>
        <dbReference type="ARBA" id="ARBA00023125"/>
    </source>
</evidence>
<feature type="region of interest" description="Disordered" evidence="7">
    <location>
        <begin position="958"/>
        <end position="992"/>
    </location>
</feature>
<feature type="domain" description="Myb-like" evidence="8">
    <location>
        <begin position="355"/>
        <end position="406"/>
    </location>
</feature>
<evidence type="ECO:0000259" key="10">
    <source>
        <dbReference type="PROSITE" id="PS51294"/>
    </source>
</evidence>
<evidence type="ECO:0000256" key="7">
    <source>
        <dbReference type="SAM" id="MobiDB-lite"/>
    </source>
</evidence>
<dbReference type="PANTHER" id="PTHR46621">
    <property type="entry name" value="SNRNA-ACTIVATING PROTEIN COMPLEX SUBUNIT 4"/>
    <property type="match status" value="1"/>
</dbReference>
<name>A0ABR1CVM5_NECAM</name>
<feature type="compositionally biased region" description="Basic and acidic residues" evidence="7">
    <location>
        <begin position="969"/>
        <end position="982"/>
    </location>
</feature>
<dbReference type="PANTHER" id="PTHR46621:SF1">
    <property type="entry name" value="SNRNA-ACTIVATING PROTEIN COMPLEX SUBUNIT 4"/>
    <property type="match status" value="1"/>
</dbReference>
<evidence type="ECO:0000259" key="9">
    <source>
        <dbReference type="PROSITE" id="PS51293"/>
    </source>
</evidence>
<gene>
    <name evidence="11" type="primary">Necator_chrIII.g10376</name>
    <name evidence="11" type="ORF">RB195_009611</name>
</gene>
<dbReference type="PROSITE" id="PS50090">
    <property type="entry name" value="MYB_LIKE"/>
    <property type="match status" value="4"/>
</dbReference>
<keyword evidence="5" id="KW-0539">Nucleus</keyword>
<dbReference type="CDD" id="cd00167">
    <property type="entry name" value="SANT"/>
    <property type="match status" value="4"/>
</dbReference>
<keyword evidence="3" id="KW-0238">DNA-binding</keyword>
<organism evidence="11 12">
    <name type="scientific">Necator americanus</name>
    <name type="common">Human hookworm</name>
    <dbReference type="NCBI Taxonomy" id="51031"/>
    <lineage>
        <taxon>Eukaryota</taxon>
        <taxon>Metazoa</taxon>
        <taxon>Ecdysozoa</taxon>
        <taxon>Nematoda</taxon>
        <taxon>Chromadorea</taxon>
        <taxon>Rhabditida</taxon>
        <taxon>Rhabditina</taxon>
        <taxon>Rhabditomorpha</taxon>
        <taxon>Strongyloidea</taxon>
        <taxon>Ancylostomatidae</taxon>
        <taxon>Bunostominae</taxon>
        <taxon>Necator</taxon>
    </lineage>
</organism>
<dbReference type="Pfam" id="PF02178">
    <property type="entry name" value="AT_hook"/>
    <property type="match status" value="2"/>
</dbReference>
<dbReference type="SMART" id="SM00384">
    <property type="entry name" value="AT_hook"/>
    <property type="match status" value="2"/>
</dbReference>
<dbReference type="Pfam" id="PF00249">
    <property type="entry name" value="Myb_DNA-binding"/>
    <property type="match status" value="3"/>
</dbReference>
<dbReference type="InterPro" id="IPR017930">
    <property type="entry name" value="Myb_dom"/>
</dbReference>
<feature type="coiled-coil region" evidence="6">
    <location>
        <begin position="62"/>
        <end position="89"/>
    </location>
</feature>
<comment type="caution">
    <text evidence="11">The sequence shown here is derived from an EMBL/GenBank/DDBJ whole genome shotgun (WGS) entry which is preliminary data.</text>
</comment>
<feature type="domain" description="SANT" evidence="9">
    <location>
        <begin position="358"/>
        <end position="400"/>
    </location>
</feature>
<dbReference type="SMART" id="SM00717">
    <property type="entry name" value="SANT"/>
    <property type="match status" value="5"/>
</dbReference>
<evidence type="ECO:0000313" key="12">
    <source>
        <dbReference type="Proteomes" id="UP001303046"/>
    </source>
</evidence>
<feature type="domain" description="HTH myb-type" evidence="10">
    <location>
        <begin position="413"/>
        <end position="462"/>
    </location>
</feature>
<evidence type="ECO:0000313" key="11">
    <source>
        <dbReference type="EMBL" id="KAK6741843.1"/>
    </source>
</evidence>
<dbReference type="InterPro" id="IPR001005">
    <property type="entry name" value="SANT/Myb"/>
</dbReference>
<evidence type="ECO:0000256" key="4">
    <source>
        <dbReference type="ARBA" id="ARBA00023163"/>
    </source>
</evidence>
<dbReference type="EMBL" id="JAVFWL010000003">
    <property type="protein sequence ID" value="KAK6741843.1"/>
    <property type="molecule type" value="Genomic_DNA"/>
</dbReference>
<dbReference type="InterPro" id="IPR051575">
    <property type="entry name" value="Myb-like_DNA-bd"/>
</dbReference>
<keyword evidence="6" id="KW-0175">Coiled coil</keyword>